<dbReference type="Proteomes" id="UP000179807">
    <property type="component" value="Unassembled WGS sequence"/>
</dbReference>
<sequence>MSQYLTVTRLNTNPSIHPQFKLENKKIAQDGTPNFFAQTISKDHFHQSDVIFPKLVSHDPIRHRNRKKNISSSLNPTKVTKPRNSFLDVLSASEKAFENSQKIRIRRTTRNYEILQSYTDQMNRFELHHPVTRYSTRKPVKGFEKTCEQGIVEAVAEIRRNRQDHNFQFLC</sequence>
<comment type="caution">
    <text evidence="1">The sequence shown here is derived from an EMBL/GenBank/DDBJ whole genome shotgun (WGS) entry which is preliminary data.</text>
</comment>
<keyword evidence="2" id="KW-1185">Reference proteome</keyword>
<dbReference type="EMBL" id="MLAK01001151">
    <property type="protein sequence ID" value="OHS96794.1"/>
    <property type="molecule type" value="Genomic_DNA"/>
</dbReference>
<dbReference type="VEuPathDB" id="TrichDB:TRFO_36944"/>
<dbReference type="RefSeq" id="XP_068349931.1">
    <property type="nucleotide sequence ID" value="XM_068511140.1"/>
</dbReference>
<protein>
    <submittedName>
        <fullName evidence="1">Uncharacterized protein</fullName>
    </submittedName>
</protein>
<name>A0A1J4JC64_9EUKA</name>
<dbReference type="AlphaFoldDB" id="A0A1J4JC64"/>
<proteinExistence type="predicted"/>
<evidence type="ECO:0000313" key="1">
    <source>
        <dbReference type="EMBL" id="OHS96794.1"/>
    </source>
</evidence>
<evidence type="ECO:0000313" key="2">
    <source>
        <dbReference type="Proteomes" id="UP000179807"/>
    </source>
</evidence>
<dbReference type="GeneID" id="94845844"/>
<accession>A0A1J4JC64</accession>
<organism evidence="1 2">
    <name type="scientific">Tritrichomonas foetus</name>
    <dbReference type="NCBI Taxonomy" id="1144522"/>
    <lineage>
        <taxon>Eukaryota</taxon>
        <taxon>Metamonada</taxon>
        <taxon>Parabasalia</taxon>
        <taxon>Tritrichomonadida</taxon>
        <taxon>Tritrichomonadidae</taxon>
        <taxon>Tritrichomonas</taxon>
    </lineage>
</organism>
<gene>
    <name evidence="1" type="ORF">TRFO_36944</name>
</gene>
<reference evidence="1" key="1">
    <citation type="submission" date="2016-10" db="EMBL/GenBank/DDBJ databases">
        <authorList>
            <person name="Benchimol M."/>
            <person name="Almeida L.G."/>
            <person name="Vasconcelos A.T."/>
            <person name="Perreira-Neves A."/>
            <person name="Rosa I.A."/>
            <person name="Tasca T."/>
            <person name="Bogo M.R."/>
            <person name="de Souza W."/>
        </authorList>
    </citation>
    <scope>NUCLEOTIDE SEQUENCE [LARGE SCALE GENOMIC DNA]</scope>
    <source>
        <strain evidence="1">K</strain>
    </source>
</reference>